<name>A0A7J7MA96_9MAGN</name>
<dbReference type="GO" id="GO:0005634">
    <property type="term" value="C:nucleus"/>
    <property type="evidence" value="ECO:0007669"/>
    <property type="project" value="TreeGrafter"/>
</dbReference>
<dbReference type="EMBL" id="JACGCM010001659">
    <property type="protein sequence ID" value="KAF6151799.1"/>
    <property type="molecule type" value="Genomic_DNA"/>
</dbReference>
<accession>A0A7J7MA96</accession>
<gene>
    <name evidence="1" type="ORF">GIB67_010373</name>
</gene>
<dbReference type="InterPro" id="IPR033485">
    <property type="entry name" value="EMSY-LIKE_plant"/>
</dbReference>
<feature type="non-terminal residue" evidence="1">
    <location>
        <position position="1"/>
    </location>
</feature>
<evidence type="ECO:0000313" key="2">
    <source>
        <dbReference type="Proteomes" id="UP000541444"/>
    </source>
</evidence>
<protein>
    <submittedName>
        <fullName evidence="1">Uncharacterized protein</fullName>
    </submittedName>
</protein>
<proteinExistence type="predicted"/>
<dbReference type="OrthoDB" id="1741841at2759"/>
<organism evidence="1 2">
    <name type="scientific">Kingdonia uniflora</name>
    <dbReference type="NCBI Taxonomy" id="39325"/>
    <lineage>
        <taxon>Eukaryota</taxon>
        <taxon>Viridiplantae</taxon>
        <taxon>Streptophyta</taxon>
        <taxon>Embryophyta</taxon>
        <taxon>Tracheophyta</taxon>
        <taxon>Spermatophyta</taxon>
        <taxon>Magnoliopsida</taxon>
        <taxon>Ranunculales</taxon>
        <taxon>Circaeasteraceae</taxon>
        <taxon>Kingdonia</taxon>
    </lineage>
</organism>
<reference evidence="1 2" key="1">
    <citation type="journal article" date="2020" name="IScience">
        <title>Genome Sequencing of the Endangered Kingdonia uniflora (Circaeasteraceae, Ranunculales) Reveals Potential Mechanisms of Evolutionary Specialization.</title>
        <authorList>
            <person name="Sun Y."/>
            <person name="Deng T."/>
            <person name="Zhang A."/>
            <person name="Moore M.J."/>
            <person name="Landis J.B."/>
            <person name="Lin N."/>
            <person name="Zhang H."/>
            <person name="Zhang X."/>
            <person name="Huang J."/>
            <person name="Zhang X."/>
            <person name="Sun H."/>
            <person name="Wang H."/>
        </authorList>
    </citation>
    <scope>NUCLEOTIDE SEQUENCE [LARGE SCALE GENOMIC DNA]</scope>
    <source>
        <strain evidence="1">TB1705</strain>
        <tissue evidence="1">Leaf</tissue>
    </source>
</reference>
<comment type="caution">
    <text evidence="1">The sequence shown here is derived from an EMBL/GenBank/DDBJ whole genome shotgun (WGS) entry which is preliminary data.</text>
</comment>
<sequence>MAFPVDVLKQVERVFGANHPDAYEITKAKKVLKEHEQALVDAIARLAEVSDGEN</sequence>
<dbReference type="Proteomes" id="UP000541444">
    <property type="component" value="Unassembled WGS sequence"/>
</dbReference>
<evidence type="ECO:0000313" key="1">
    <source>
        <dbReference type="EMBL" id="KAF6151799.1"/>
    </source>
</evidence>
<dbReference type="PANTHER" id="PTHR33432:SF28">
    <property type="entry name" value="PROTEIN EMSY-LIKE 4"/>
    <property type="match status" value="1"/>
</dbReference>
<dbReference type="GO" id="GO:0050832">
    <property type="term" value="P:defense response to fungus"/>
    <property type="evidence" value="ECO:0007669"/>
    <property type="project" value="InterPro"/>
</dbReference>
<dbReference type="PANTHER" id="PTHR33432">
    <property type="entry name" value="PROTEIN EMSY-LIKE 4"/>
    <property type="match status" value="1"/>
</dbReference>
<dbReference type="AlphaFoldDB" id="A0A7J7MA96"/>
<keyword evidence="2" id="KW-1185">Reference proteome</keyword>